<dbReference type="EMBL" id="JAIWYP010000005">
    <property type="protein sequence ID" value="KAH3817108.1"/>
    <property type="molecule type" value="Genomic_DNA"/>
</dbReference>
<keyword evidence="2" id="KW-1185">Reference proteome</keyword>
<gene>
    <name evidence="1" type="ORF">DPMN_118637</name>
</gene>
<sequence>MKCDFYIFDPAQPNFKLGQDFIGTKLQTKFHEDGTRNVASRVFMSKCLPTNGHTTDKDRSQKLTNQNKLLTRVYYSHIWTNCPALWWPCFQPKRIHFQLIQDIIWAHYYKFYYRHIWKNCPAPWWPCFQPKRTHFQLIQDIIWTHVLTKFHEEWTKIKTSRVSMKPFVILGQAPNNTVKLNCI</sequence>
<dbReference type="Proteomes" id="UP000828390">
    <property type="component" value="Unassembled WGS sequence"/>
</dbReference>
<name>A0A9D4GKG3_DREPO</name>
<protein>
    <submittedName>
        <fullName evidence="1">Uncharacterized protein</fullName>
    </submittedName>
</protein>
<accession>A0A9D4GKG3</accession>
<proteinExistence type="predicted"/>
<reference evidence="1" key="1">
    <citation type="journal article" date="2019" name="bioRxiv">
        <title>The Genome of the Zebra Mussel, Dreissena polymorpha: A Resource for Invasive Species Research.</title>
        <authorList>
            <person name="McCartney M.A."/>
            <person name="Auch B."/>
            <person name="Kono T."/>
            <person name="Mallez S."/>
            <person name="Zhang Y."/>
            <person name="Obille A."/>
            <person name="Becker A."/>
            <person name="Abrahante J.E."/>
            <person name="Garbe J."/>
            <person name="Badalamenti J.P."/>
            <person name="Herman A."/>
            <person name="Mangelson H."/>
            <person name="Liachko I."/>
            <person name="Sullivan S."/>
            <person name="Sone E.D."/>
            <person name="Koren S."/>
            <person name="Silverstein K.A.T."/>
            <person name="Beckman K.B."/>
            <person name="Gohl D.M."/>
        </authorList>
    </citation>
    <scope>NUCLEOTIDE SEQUENCE</scope>
    <source>
        <strain evidence="1">Duluth1</strain>
        <tissue evidence="1">Whole animal</tissue>
    </source>
</reference>
<evidence type="ECO:0000313" key="2">
    <source>
        <dbReference type="Proteomes" id="UP000828390"/>
    </source>
</evidence>
<reference evidence="1" key="2">
    <citation type="submission" date="2020-11" db="EMBL/GenBank/DDBJ databases">
        <authorList>
            <person name="McCartney M.A."/>
            <person name="Auch B."/>
            <person name="Kono T."/>
            <person name="Mallez S."/>
            <person name="Becker A."/>
            <person name="Gohl D.M."/>
            <person name="Silverstein K.A.T."/>
            <person name="Koren S."/>
            <person name="Bechman K.B."/>
            <person name="Herman A."/>
            <person name="Abrahante J.E."/>
            <person name="Garbe J."/>
        </authorList>
    </citation>
    <scope>NUCLEOTIDE SEQUENCE</scope>
    <source>
        <strain evidence="1">Duluth1</strain>
        <tissue evidence="1">Whole animal</tissue>
    </source>
</reference>
<comment type="caution">
    <text evidence="1">The sequence shown here is derived from an EMBL/GenBank/DDBJ whole genome shotgun (WGS) entry which is preliminary data.</text>
</comment>
<organism evidence="1 2">
    <name type="scientific">Dreissena polymorpha</name>
    <name type="common">Zebra mussel</name>
    <name type="synonym">Mytilus polymorpha</name>
    <dbReference type="NCBI Taxonomy" id="45954"/>
    <lineage>
        <taxon>Eukaryota</taxon>
        <taxon>Metazoa</taxon>
        <taxon>Spiralia</taxon>
        <taxon>Lophotrochozoa</taxon>
        <taxon>Mollusca</taxon>
        <taxon>Bivalvia</taxon>
        <taxon>Autobranchia</taxon>
        <taxon>Heteroconchia</taxon>
        <taxon>Euheterodonta</taxon>
        <taxon>Imparidentia</taxon>
        <taxon>Neoheterodontei</taxon>
        <taxon>Myida</taxon>
        <taxon>Dreissenoidea</taxon>
        <taxon>Dreissenidae</taxon>
        <taxon>Dreissena</taxon>
    </lineage>
</organism>
<dbReference type="AlphaFoldDB" id="A0A9D4GKG3"/>
<evidence type="ECO:0000313" key="1">
    <source>
        <dbReference type="EMBL" id="KAH3817108.1"/>
    </source>
</evidence>